<keyword evidence="2" id="KW-1185">Reference proteome</keyword>
<dbReference type="Proteomes" id="UP001214576">
    <property type="component" value="Unassembled WGS sequence"/>
</dbReference>
<comment type="caution">
    <text evidence="1">The sequence shown here is derived from an EMBL/GenBank/DDBJ whole genome shotgun (WGS) entry which is preliminary data.</text>
</comment>
<dbReference type="EMBL" id="JAKZEL010000019">
    <property type="protein sequence ID" value="KAI4534057.1"/>
    <property type="molecule type" value="Genomic_DNA"/>
</dbReference>
<accession>A0AAD4Y4I1</accession>
<protein>
    <submittedName>
        <fullName evidence="1">Uncharacterized protein</fullName>
    </submittedName>
</protein>
<gene>
    <name evidence="1" type="ORF">MG293_014917</name>
</gene>
<dbReference type="Gene3D" id="3.40.50.720">
    <property type="entry name" value="NAD(P)-binding Rossmann-like Domain"/>
    <property type="match status" value="1"/>
</dbReference>
<proteinExistence type="predicted"/>
<evidence type="ECO:0000313" key="2">
    <source>
        <dbReference type="Proteomes" id="UP001214576"/>
    </source>
</evidence>
<name>A0AAD4Y4I1_OVIAM</name>
<evidence type="ECO:0000313" key="1">
    <source>
        <dbReference type="EMBL" id="KAI4534057.1"/>
    </source>
</evidence>
<reference evidence="1" key="1">
    <citation type="submission" date="2022-03" db="EMBL/GenBank/DDBJ databases">
        <title>Genomic analyses of argali, domestic sheep and their hybrids provide insights into chromosomal evolution, heterosis and genetic basis of agronomic traits.</title>
        <authorList>
            <person name="Li M."/>
        </authorList>
    </citation>
    <scope>NUCLEOTIDE SEQUENCE</scope>
    <source>
        <strain evidence="1">CAU-MHL-2022a</strain>
        <tissue evidence="1">Skin</tissue>
    </source>
</reference>
<organism evidence="1 2">
    <name type="scientific">Ovis ammon polii</name>
    <dbReference type="NCBI Taxonomy" id="230172"/>
    <lineage>
        <taxon>Eukaryota</taxon>
        <taxon>Metazoa</taxon>
        <taxon>Chordata</taxon>
        <taxon>Craniata</taxon>
        <taxon>Vertebrata</taxon>
        <taxon>Euteleostomi</taxon>
        <taxon>Mammalia</taxon>
        <taxon>Eutheria</taxon>
        <taxon>Laurasiatheria</taxon>
        <taxon>Artiodactyla</taxon>
        <taxon>Ruminantia</taxon>
        <taxon>Pecora</taxon>
        <taxon>Bovidae</taxon>
        <taxon>Caprinae</taxon>
        <taxon>Ovis</taxon>
    </lineage>
</organism>
<dbReference type="AlphaFoldDB" id="A0AAD4Y4I1"/>
<sequence>MRSSRWRPPADTKALPEFPSPAPFAWQTPYARYTFESQLQCYFLSETFLDSRAQWRVPPFCTLTSSIPDSILSARVMWCPVGTHIPSHSASSYSKGQSEVINGTHYDVHVEVGQEDMDPQAAVPLQQQGAATTVYCAVAPELEGLGGMYFNSCCRCLPSAEAQSEDSVRALWALSERLLQGAPGGPPS</sequence>